<comment type="caution">
    <text evidence="1">The sequence shown here is derived from an EMBL/GenBank/DDBJ whole genome shotgun (WGS) entry which is preliminary data.</text>
</comment>
<evidence type="ECO:0000313" key="2">
    <source>
        <dbReference type="Proteomes" id="UP001055117"/>
    </source>
</evidence>
<reference evidence="1 2" key="1">
    <citation type="journal article" date="2021" name="Front. Microbiol.">
        <title>Comprehensive Comparative Genomics and Phenotyping of Methylobacterium Species.</title>
        <authorList>
            <person name="Alessa O."/>
            <person name="Ogura Y."/>
            <person name="Fujitani Y."/>
            <person name="Takami H."/>
            <person name="Hayashi T."/>
            <person name="Sahin N."/>
            <person name="Tani A."/>
        </authorList>
    </citation>
    <scope>NUCLEOTIDE SEQUENCE [LARGE SCALE GENOMIC DNA]</scope>
    <source>
        <strain evidence="1 2">DSM 23679</strain>
    </source>
</reference>
<protein>
    <submittedName>
        <fullName evidence="1">Uncharacterized protein</fullName>
    </submittedName>
</protein>
<keyword evidence="2" id="KW-1185">Reference proteome</keyword>
<sequence>MSTTITRDLLKAKIVTDDEVSAAVDVFMTDLTTRLFRFKSGHSLDLANAVRVHQPAKAAVAHPDRNEKFRRGMVRTAILMGCIEAP</sequence>
<name>A0ABQ4QP11_9HYPH</name>
<evidence type="ECO:0000313" key="1">
    <source>
        <dbReference type="EMBL" id="GJD47026.1"/>
    </source>
</evidence>
<gene>
    <name evidence="1" type="ORF">AFCDBAGC_4911</name>
</gene>
<organism evidence="1 2">
    <name type="scientific">Methylobacterium cerastii</name>
    <dbReference type="NCBI Taxonomy" id="932741"/>
    <lineage>
        <taxon>Bacteria</taxon>
        <taxon>Pseudomonadati</taxon>
        <taxon>Pseudomonadota</taxon>
        <taxon>Alphaproteobacteria</taxon>
        <taxon>Hyphomicrobiales</taxon>
        <taxon>Methylobacteriaceae</taxon>
        <taxon>Methylobacterium</taxon>
    </lineage>
</organism>
<accession>A0ABQ4QP11</accession>
<dbReference type="Proteomes" id="UP001055117">
    <property type="component" value="Unassembled WGS sequence"/>
</dbReference>
<proteinExistence type="predicted"/>
<dbReference type="EMBL" id="BPQG01000109">
    <property type="protein sequence ID" value="GJD47026.1"/>
    <property type="molecule type" value="Genomic_DNA"/>
</dbReference>
<dbReference type="RefSeq" id="WP_238273237.1">
    <property type="nucleotide sequence ID" value="NZ_BPQG01000109.1"/>
</dbReference>